<proteinExistence type="predicted"/>
<reference evidence="2 3" key="1">
    <citation type="submission" date="2010-02" db="EMBL/GenBank/DDBJ databases">
        <authorList>
            <person name="Weinstock G."/>
            <person name="Sodergren E."/>
            <person name="Clifton S."/>
            <person name="Fulton L."/>
            <person name="Fulton B."/>
            <person name="Courtney L."/>
            <person name="Fronick C."/>
            <person name="Harrison M."/>
            <person name="Strong C."/>
            <person name="Farmer C."/>
            <person name="Delahaunty K."/>
            <person name="Markovic C."/>
            <person name="Hall O."/>
            <person name="Minx P."/>
            <person name="Tomlinson C."/>
            <person name="Mitreva M."/>
            <person name="Nelson J."/>
            <person name="Hou S."/>
            <person name="Wollam A."/>
            <person name="Pepin K.H."/>
            <person name="Johnson M."/>
            <person name="Bhonagiri V."/>
            <person name="Zhang X."/>
            <person name="Suruliraj S."/>
            <person name="Warren W."/>
            <person name="Chinwalla A."/>
            <person name="Mardis E.R."/>
            <person name="Wilson R.K."/>
        </authorList>
    </citation>
    <scope>NUCLEOTIDE SEQUENCE [LARGE SCALE GENOMIC DNA]</scope>
    <source>
        <strain evidence="2 3">ATCC 23685</strain>
    </source>
</reference>
<dbReference type="Proteomes" id="UP000003692">
    <property type="component" value="Unassembled WGS sequence"/>
</dbReference>
<organism evidence="2 3">
    <name type="scientific">Edwardsiella tarda ATCC 23685</name>
    <dbReference type="NCBI Taxonomy" id="500638"/>
    <lineage>
        <taxon>Bacteria</taxon>
        <taxon>Pseudomonadati</taxon>
        <taxon>Pseudomonadota</taxon>
        <taxon>Gammaproteobacteria</taxon>
        <taxon>Enterobacterales</taxon>
        <taxon>Hafniaceae</taxon>
        <taxon>Edwardsiella</taxon>
    </lineage>
</organism>
<dbReference type="AlphaFoldDB" id="D4F5Q9"/>
<evidence type="ECO:0000256" key="1">
    <source>
        <dbReference type="SAM" id="Phobius"/>
    </source>
</evidence>
<name>D4F5Q9_EDWTA</name>
<keyword evidence="1" id="KW-0472">Membrane</keyword>
<evidence type="ECO:0000313" key="3">
    <source>
        <dbReference type="Proteomes" id="UP000003692"/>
    </source>
</evidence>
<protein>
    <submittedName>
        <fullName evidence="2">Uncharacterized protein</fullName>
    </submittedName>
</protein>
<keyword evidence="1" id="KW-1133">Transmembrane helix</keyword>
<keyword evidence="1" id="KW-0812">Transmembrane</keyword>
<comment type="caution">
    <text evidence="2">The sequence shown here is derived from an EMBL/GenBank/DDBJ whole genome shotgun (WGS) entry which is preliminary data.</text>
</comment>
<gene>
    <name evidence="2" type="ORF">EDWATA_02087</name>
</gene>
<dbReference type="EMBL" id="ADGK01000161">
    <property type="protein sequence ID" value="EFE22899.1"/>
    <property type="molecule type" value="Genomic_DNA"/>
</dbReference>
<sequence>MQARRRLGSLTTVTVPSAIIAMIYCFNIQYKQSTYIFIT</sequence>
<evidence type="ECO:0000313" key="2">
    <source>
        <dbReference type="EMBL" id="EFE22899.1"/>
    </source>
</evidence>
<accession>D4F5Q9</accession>
<dbReference type="HOGENOM" id="CLU_3308782_0_0_6"/>
<feature type="transmembrane region" description="Helical" evidence="1">
    <location>
        <begin position="7"/>
        <end position="30"/>
    </location>
</feature>